<evidence type="ECO:0000313" key="2">
    <source>
        <dbReference type="Proteomes" id="UP000261540"/>
    </source>
</evidence>
<evidence type="ECO:0000313" key="1">
    <source>
        <dbReference type="Ensembl" id="ENSPKIP00000001522.1"/>
    </source>
</evidence>
<reference evidence="1" key="2">
    <citation type="submission" date="2025-09" db="UniProtKB">
        <authorList>
            <consortium name="Ensembl"/>
        </authorList>
    </citation>
    <scope>IDENTIFICATION</scope>
</reference>
<proteinExistence type="predicted"/>
<sequence length="53" mass="5535">SSLETSSLYQKVVCPVVGNALSGSRVTEEGCSSLASALRSNPSHLKELDLNCP</sequence>
<name>A0A3B3Q4I7_9TELE</name>
<dbReference type="Proteomes" id="UP000261540">
    <property type="component" value="Unplaced"/>
</dbReference>
<reference evidence="1" key="1">
    <citation type="submission" date="2025-08" db="UniProtKB">
        <authorList>
            <consortium name="Ensembl"/>
        </authorList>
    </citation>
    <scope>IDENTIFICATION</scope>
</reference>
<dbReference type="AlphaFoldDB" id="A0A3B3Q4I7"/>
<dbReference type="InterPro" id="IPR032675">
    <property type="entry name" value="LRR_dom_sf"/>
</dbReference>
<dbReference type="SUPFAM" id="SSF52047">
    <property type="entry name" value="RNI-like"/>
    <property type="match status" value="1"/>
</dbReference>
<dbReference type="STRING" id="1676925.ENSPKIP00000001522"/>
<dbReference type="Gene3D" id="3.80.10.10">
    <property type="entry name" value="Ribonuclease Inhibitor"/>
    <property type="match status" value="1"/>
</dbReference>
<protein>
    <submittedName>
        <fullName evidence="1">Uncharacterized protein</fullName>
    </submittedName>
</protein>
<organism evidence="1 2">
    <name type="scientific">Paramormyrops kingsleyae</name>
    <dbReference type="NCBI Taxonomy" id="1676925"/>
    <lineage>
        <taxon>Eukaryota</taxon>
        <taxon>Metazoa</taxon>
        <taxon>Chordata</taxon>
        <taxon>Craniata</taxon>
        <taxon>Vertebrata</taxon>
        <taxon>Euteleostomi</taxon>
        <taxon>Actinopterygii</taxon>
        <taxon>Neopterygii</taxon>
        <taxon>Teleostei</taxon>
        <taxon>Osteoglossocephala</taxon>
        <taxon>Osteoglossomorpha</taxon>
        <taxon>Osteoglossiformes</taxon>
        <taxon>Mormyridae</taxon>
        <taxon>Paramormyrops</taxon>
    </lineage>
</organism>
<accession>A0A3B3Q4I7</accession>
<keyword evidence="2" id="KW-1185">Reference proteome</keyword>
<dbReference type="Ensembl" id="ENSPKIT00000025443.1">
    <property type="protein sequence ID" value="ENSPKIP00000001522.1"/>
    <property type="gene ID" value="ENSPKIG00000019782.1"/>
</dbReference>